<evidence type="ECO:0000313" key="1">
    <source>
        <dbReference type="EMBL" id="ACK90487.1"/>
    </source>
</evidence>
<dbReference type="AlphaFoldDB" id="B7JQY8"/>
<protein>
    <submittedName>
        <fullName evidence="1">Uncharacterized protein</fullName>
    </submittedName>
</protein>
<sequence>MTLYRFDGAPYQCVKFMQSIIGLVGNITGFEVYYHTEDIPDNYKGIPNVYYYEGEKRFTEVEYYLILHNENQDITVLLGGGNCGYSGSGPSATKEILQICGVKMNYERISNEKKVIENNIATYHDLNFIIFEEKGRRSLKRELSRRRLKVSMKFQNGHDKWQAKKAFQTLGYINPLSCRNEDEENDFVLPYSTSEEWADYATSNTLTLSDTFQKIDNGLLANVVKEICYDYNAEFTIRCYEENMS</sequence>
<dbReference type="EMBL" id="CP001283">
    <property type="protein sequence ID" value="ACK90487.1"/>
    <property type="molecule type" value="Genomic_DNA"/>
</dbReference>
<dbReference type="RefSeq" id="WP_000177556.1">
    <property type="nucleotide sequence ID" value="NC_011773.1"/>
</dbReference>
<accession>B7JQY8</accession>
<name>B7JQY8_BACC0</name>
<dbReference type="KEGG" id="bcu:BCAH820_4596"/>
<reference evidence="1 2" key="1">
    <citation type="submission" date="2008-10" db="EMBL/GenBank/DDBJ databases">
        <title>Genome sequence of Bacillus cereus AH820.</title>
        <authorList>
            <person name="Dodson R.J."/>
            <person name="Durkin A.S."/>
            <person name="Rosovitz M.J."/>
            <person name="Rasko D.A."/>
            <person name="Hoffmaster A."/>
            <person name="Ravel J."/>
            <person name="Sutton G."/>
        </authorList>
    </citation>
    <scope>NUCLEOTIDE SEQUENCE [LARGE SCALE GENOMIC DNA]</scope>
    <source>
        <strain evidence="1 2">AH820</strain>
    </source>
</reference>
<dbReference type="Proteomes" id="UP000001363">
    <property type="component" value="Chromosome"/>
</dbReference>
<evidence type="ECO:0000313" key="2">
    <source>
        <dbReference type="Proteomes" id="UP000001363"/>
    </source>
</evidence>
<gene>
    <name evidence="1" type="ordered locus">BCAH820_4596</name>
</gene>
<dbReference type="HOGENOM" id="CLU_1150045_0_0_9"/>
<proteinExistence type="predicted"/>
<organism evidence="1 2">
    <name type="scientific">Bacillus cereus (strain AH820)</name>
    <dbReference type="NCBI Taxonomy" id="405535"/>
    <lineage>
        <taxon>Bacteria</taxon>
        <taxon>Bacillati</taxon>
        <taxon>Bacillota</taxon>
        <taxon>Bacilli</taxon>
        <taxon>Bacillales</taxon>
        <taxon>Bacillaceae</taxon>
        <taxon>Bacillus</taxon>
        <taxon>Bacillus cereus group</taxon>
    </lineage>
</organism>